<dbReference type="EMBL" id="MT142320">
    <property type="protein sequence ID" value="QJA78097.1"/>
    <property type="molecule type" value="Genomic_DNA"/>
</dbReference>
<gene>
    <name evidence="2" type="ORF">MM415A01139_0015</name>
    <name evidence="3" type="ORF">MM415B02554_0002</name>
    <name evidence="1" type="ORF">TM448A00527_0011</name>
    <name evidence="4" type="ORF">TM448B00869_0032</name>
</gene>
<name>A0A6H1ZHQ8_9ZZZZ</name>
<accession>A0A6H1ZHQ8</accession>
<dbReference type="EMBL" id="MT144666">
    <property type="protein sequence ID" value="QJH96906.1"/>
    <property type="molecule type" value="Genomic_DNA"/>
</dbReference>
<evidence type="ECO:0000313" key="1">
    <source>
        <dbReference type="EMBL" id="QJA46805.1"/>
    </source>
</evidence>
<reference evidence="1" key="1">
    <citation type="submission" date="2020-03" db="EMBL/GenBank/DDBJ databases">
        <title>The deep terrestrial virosphere.</title>
        <authorList>
            <person name="Holmfeldt K."/>
            <person name="Nilsson E."/>
            <person name="Simone D."/>
            <person name="Lopez-Fernandez M."/>
            <person name="Wu X."/>
            <person name="de Brujin I."/>
            <person name="Lundin D."/>
            <person name="Andersson A."/>
            <person name="Bertilsson S."/>
            <person name="Dopson M."/>
        </authorList>
    </citation>
    <scope>NUCLEOTIDE SEQUENCE</scope>
    <source>
        <strain evidence="2">MM415A01139</strain>
        <strain evidence="3">MM415B02554</strain>
        <strain evidence="1">TM448A00527</strain>
        <strain evidence="4">TM448B00869</strain>
    </source>
</reference>
<protein>
    <submittedName>
        <fullName evidence="1">Uncharacterized protein</fullName>
    </submittedName>
</protein>
<dbReference type="AlphaFoldDB" id="A0A6H1ZHQ8"/>
<dbReference type="EMBL" id="MT144022">
    <property type="protein sequence ID" value="QJA46805.1"/>
    <property type="molecule type" value="Genomic_DNA"/>
</dbReference>
<organism evidence="1">
    <name type="scientific">viral metagenome</name>
    <dbReference type="NCBI Taxonomy" id="1070528"/>
    <lineage>
        <taxon>unclassified sequences</taxon>
        <taxon>metagenomes</taxon>
        <taxon>organismal metagenomes</taxon>
    </lineage>
</organism>
<dbReference type="EMBL" id="MT142846">
    <property type="protein sequence ID" value="QJA89445.1"/>
    <property type="molecule type" value="Genomic_DNA"/>
</dbReference>
<evidence type="ECO:0000313" key="4">
    <source>
        <dbReference type="EMBL" id="QJH96906.1"/>
    </source>
</evidence>
<proteinExistence type="predicted"/>
<sequence>MDDQNTTFNIYFSDLNENCQQRLLVRFNMESPKEANWDVDVIPLAIIEMEDM</sequence>
<evidence type="ECO:0000313" key="2">
    <source>
        <dbReference type="EMBL" id="QJA78097.1"/>
    </source>
</evidence>
<evidence type="ECO:0000313" key="3">
    <source>
        <dbReference type="EMBL" id="QJA89445.1"/>
    </source>
</evidence>